<dbReference type="Proteomes" id="UP001362999">
    <property type="component" value="Unassembled WGS sequence"/>
</dbReference>
<reference evidence="2 3" key="1">
    <citation type="journal article" date="2024" name="J Genomics">
        <title>Draft genome sequencing and assembly of Favolaschia claudopus CIRM-BRFM 2984 isolated from oak limbs.</title>
        <authorList>
            <person name="Navarro D."/>
            <person name="Drula E."/>
            <person name="Chaduli D."/>
            <person name="Cazenave R."/>
            <person name="Ahrendt S."/>
            <person name="Wang J."/>
            <person name="Lipzen A."/>
            <person name="Daum C."/>
            <person name="Barry K."/>
            <person name="Grigoriev I.V."/>
            <person name="Favel A."/>
            <person name="Rosso M.N."/>
            <person name="Martin F."/>
        </authorList>
    </citation>
    <scope>NUCLEOTIDE SEQUENCE [LARGE SCALE GENOMIC DNA]</scope>
    <source>
        <strain evidence="2 3">CIRM-BRFM 2984</strain>
    </source>
</reference>
<feature type="region of interest" description="Disordered" evidence="1">
    <location>
        <begin position="502"/>
        <end position="537"/>
    </location>
</feature>
<feature type="region of interest" description="Disordered" evidence="1">
    <location>
        <begin position="33"/>
        <end position="86"/>
    </location>
</feature>
<feature type="region of interest" description="Disordered" evidence="1">
    <location>
        <begin position="1096"/>
        <end position="1135"/>
    </location>
</feature>
<dbReference type="EMBL" id="JAWWNJ010000058">
    <property type="protein sequence ID" value="KAK7013818.1"/>
    <property type="molecule type" value="Genomic_DNA"/>
</dbReference>
<feature type="region of interest" description="Disordered" evidence="1">
    <location>
        <begin position="238"/>
        <end position="274"/>
    </location>
</feature>
<feature type="region of interest" description="Disordered" evidence="1">
    <location>
        <begin position="999"/>
        <end position="1062"/>
    </location>
</feature>
<feature type="region of interest" description="Disordered" evidence="1">
    <location>
        <begin position="913"/>
        <end position="945"/>
    </location>
</feature>
<dbReference type="PROSITE" id="PS00141">
    <property type="entry name" value="ASP_PROTEASE"/>
    <property type="match status" value="1"/>
</dbReference>
<organism evidence="2 3">
    <name type="scientific">Favolaschia claudopus</name>
    <dbReference type="NCBI Taxonomy" id="2862362"/>
    <lineage>
        <taxon>Eukaryota</taxon>
        <taxon>Fungi</taxon>
        <taxon>Dikarya</taxon>
        <taxon>Basidiomycota</taxon>
        <taxon>Agaricomycotina</taxon>
        <taxon>Agaricomycetes</taxon>
        <taxon>Agaricomycetidae</taxon>
        <taxon>Agaricales</taxon>
        <taxon>Marasmiineae</taxon>
        <taxon>Mycenaceae</taxon>
        <taxon>Favolaschia</taxon>
    </lineage>
</organism>
<feature type="compositionally biased region" description="Polar residues" evidence="1">
    <location>
        <begin position="55"/>
        <end position="68"/>
    </location>
</feature>
<feature type="compositionally biased region" description="Polar residues" evidence="1">
    <location>
        <begin position="913"/>
        <end position="927"/>
    </location>
</feature>
<protein>
    <recommendedName>
        <fullName evidence="4">Peptidase A2 domain-containing protein</fullName>
    </recommendedName>
</protein>
<dbReference type="GO" id="GO:0004190">
    <property type="term" value="F:aspartic-type endopeptidase activity"/>
    <property type="evidence" value="ECO:0007669"/>
    <property type="project" value="InterPro"/>
</dbReference>
<sequence length="1581" mass="175469">MQIDDAEYAPTYYSILALDQTGNASRCVKPPQFQNNWNNNGRAPTRFTPRENNGPRVNTVNQAATFPNNIPLGGNNRESNRPANNGAPLPPECFGCGKDDGHRMFDCGELKDLLQRGIVKHDEQTGKLRMADGTFIRRLPGEYIATAARRLAPTPNVMFGITDHTLHNSATKEEPTFSHVVIREAEEGDASFEVDESGSEADTEDDEGEVYLTLPKRQWQVNAADRTVPSTRVARKQTFDGVHLPKRTRFENSSLKNKEEETTVPSVVKTGQAKAVPGQVRDILEDVQPYDARQPRKVTNEDIDMKDVQDNRTSRKAPKGTPRQSTPKEKEANQGKDDTSPDNTGRRSEIQSTVHLPEIVERILDLEIPMSVREALVASKEIRTNLQDVMRVKNTKAVLMGAQAPLISQYVWPRTDGVLIRVEMEVNGRQVTAIIDTGSQLNVATTEVLYTEVDRRVMAVLTDGDGQRNMKNPALTTCGELGDEFLGPQASAGSKIGIETQEGTRRTGEHPHNNDNNLGNAREFGARSGSGASHPQCSENKLGRVQLLQEMVVILPSWVHTVLVLGLRVIIALAESERLLSNQHEHIRAVEQRIRELEADVLGELPVRPRRGFGAVDERPLSTTSTLECVQAAAVEAYASAERNHHPTIRPGELRTSQVYRLRRDELSEGQDVYSAVCLNAELRIQDPATGEMGTETGHAHFQFFKRPHDHQRMREWKLRAPYVAQRDVRRVTLQARRAAQEKERKELGSPSKVNQLFVSLDSRTDADALQQRQLTGSGNHYISHPADVRPRCNTDGMQEVGLTTDGQRVVLKAGNGINGLPERPGTPMLPAILHNQCPSVVPSAPPNSPISELILPDAAPEPYVSCCREVKRLSDVKNSVKREEEEVVLASGDDAMVVEEGEIVRDTLPTTNVIAPSEPTTSSVGTSDAEMADVSTGGETERDQWAADRLRPIRLTRKEVAAITAGYRNGGKPVKPFFIPRHPPPSLSRFRPILPALNIPLPPRPPSPTADNDSPPPLRTPSPVTPDDSSESAKTTSSSDYKSANDKMKRHSGRTVEETGKWMGKLSEEVASANQKIKIHKPQPLRTRHPLFLNDILNPVDDSSDSPPSSSSEPTHDAVTKPHPPLDAASSSAHSAVYTPSDDKILVPTDHFVRAIRFIHVTVSAGACSKKSRADTAIDVRRSVVENVSYKHRADVMIDQWALVPGHEFLEIAHRDLFHELNHRAMGRVTYVNEEAHAAFRDEERLDKARIENESKVTVYLDDVIIGTNDSGQKLIIDSALMDAVTTKVGRHLRRLDSKPVLIPLHDDEEARPFTQFALDQGPEHCAAINMIRVAQSKTVQGLTILRGKLLEFGDRLIALSSDRRIVQQPAVLDYPSPYPCALLTVAEFARFRICHAGFYNHGFRTVADTLSRVMHVQFKSEQPQRTNSLERRFAIRLCAPQRSLTAPPSPGLTLVLKLLSRPFDRFPLVANLILAEPRDYLPPGVTAITLIGGGSYKWIGLAMLPPNATRCAPLWLYMRTVIKRLPLTLSSKGQIFYVRVYDHYRIFVFPQDTVDGLLTDHVRVLTARPLLTTAMEPDF</sequence>
<proteinExistence type="predicted"/>
<feature type="compositionally biased region" description="Polar residues" evidence="1">
    <location>
        <begin position="33"/>
        <end position="42"/>
    </location>
</feature>
<feature type="compositionally biased region" description="Basic and acidic residues" evidence="1">
    <location>
        <begin position="326"/>
        <end position="349"/>
    </location>
</feature>
<evidence type="ECO:0000256" key="1">
    <source>
        <dbReference type="SAM" id="MobiDB-lite"/>
    </source>
</evidence>
<gene>
    <name evidence="2" type="ORF">R3P38DRAFT_2788083</name>
</gene>
<feature type="compositionally biased region" description="Pro residues" evidence="1">
    <location>
        <begin position="1001"/>
        <end position="1025"/>
    </location>
</feature>
<dbReference type="GO" id="GO:0006508">
    <property type="term" value="P:proteolysis"/>
    <property type="evidence" value="ECO:0007669"/>
    <property type="project" value="InterPro"/>
</dbReference>
<evidence type="ECO:0000313" key="2">
    <source>
        <dbReference type="EMBL" id="KAK7013818.1"/>
    </source>
</evidence>
<keyword evidence="3" id="KW-1185">Reference proteome</keyword>
<comment type="caution">
    <text evidence="2">The sequence shown here is derived from an EMBL/GenBank/DDBJ whole genome shotgun (WGS) entry which is preliminary data.</text>
</comment>
<feature type="compositionally biased region" description="Basic and acidic residues" evidence="1">
    <location>
        <begin position="502"/>
        <end position="513"/>
    </location>
</feature>
<dbReference type="InterPro" id="IPR001969">
    <property type="entry name" value="Aspartic_peptidase_AS"/>
</dbReference>
<name>A0AAW0AP05_9AGAR</name>
<feature type="region of interest" description="Disordered" evidence="1">
    <location>
        <begin position="286"/>
        <end position="352"/>
    </location>
</feature>
<evidence type="ECO:0008006" key="4">
    <source>
        <dbReference type="Google" id="ProtNLM"/>
    </source>
</evidence>
<accession>A0AAW0AP05</accession>
<evidence type="ECO:0000313" key="3">
    <source>
        <dbReference type="Proteomes" id="UP001362999"/>
    </source>
</evidence>
<feature type="compositionally biased region" description="Basic and acidic residues" evidence="1">
    <location>
        <begin position="298"/>
        <end position="313"/>
    </location>
</feature>
<feature type="compositionally biased region" description="Low complexity" evidence="1">
    <location>
        <begin position="1026"/>
        <end position="1041"/>
    </location>
</feature>